<dbReference type="AlphaFoldDB" id="A0A0E9R347"/>
<sequence length="27" mass="3081">MQAAILRTVCMLTAELWRVVSLQTKAF</sequence>
<name>A0A0E9R347_ANGAN</name>
<organism evidence="1">
    <name type="scientific">Anguilla anguilla</name>
    <name type="common">European freshwater eel</name>
    <name type="synonym">Muraena anguilla</name>
    <dbReference type="NCBI Taxonomy" id="7936"/>
    <lineage>
        <taxon>Eukaryota</taxon>
        <taxon>Metazoa</taxon>
        <taxon>Chordata</taxon>
        <taxon>Craniata</taxon>
        <taxon>Vertebrata</taxon>
        <taxon>Euteleostomi</taxon>
        <taxon>Actinopterygii</taxon>
        <taxon>Neopterygii</taxon>
        <taxon>Teleostei</taxon>
        <taxon>Anguilliformes</taxon>
        <taxon>Anguillidae</taxon>
        <taxon>Anguilla</taxon>
    </lineage>
</organism>
<evidence type="ECO:0000313" key="1">
    <source>
        <dbReference type="EMBL" id="JAH22738.1"/>
    </source>
</evidence>
<reference evidence="1" key="1">
    <citation type="submission" date="2014-11" db="EMBL/GenBank/DDBJ databases">
        <authorList>
            <person name="Amaro Gonzalez C."/>
        </authorList>
    </citation>
    <scope>NUCLEOTIDE SEQUENCE</scope>
</reference>
<accession>A0A0E9R347</accession>
<dbReference type="EMBL" id="GBXM01085839">
    <property type="protein sequence ID" value="JAH22738.1"/>
    <property type="molecule type" value="Transcribed_RNA"/>
</dbReference>
<protein>
    <submittedName>
        <fullName evidence="1">Uncharacterized protein</fullName>
    </submittedName>
</protein>
<reference evidence="1" key="2">
    <citation type="journal article" date="2015" name="Fish Shellfish Immunol.">
        <title>Early steps in the European eel (Anguilla anguilla)-Vibrio vulnificus interaction in the gills: Role of the RtxA13 toxin.</title>
        <authorList>
            <person name="Callol A."/>
            <person name="Pajuelo D."/>
            <person name="Ebbesson L."/>
            <person name="Teles M."/>
            <person name="MacKenzie S."/>
            <person name="Amaro C."/>
        </authorList>
    </citation>
    <scope>NUCLEOTIDE SEQUENCE</scope>
</reference>
<proteinExistence type="predicted"/>